<dbReference type="GeneID" id="93344098"/>
<name>C5C7N3_MICLC</name>
<dbReference type="Proteomes" id="UP000000738">
    <property type="component" value="Chromosome"/>
</dbReference>
<dbReference type="EMBL" id="LS483396">
    <property type="protein sequence ID" value="SQG48152.1"/>
    <property type="molecule type" value="Genomic_DNA"/>
</dbReference>
<dbReference type="PATRIC" id="fig|465515.4.peg.2184"/>
<reference evidence="2" key="1">
    <citation type="submission" date="2009-05" db="EMBL/GenBank/DDBJ databases">
        <title>Complete sequence of Micrococcus luteus NCTC 2665.</title>
        <authorList>
            <consortium name="US DOE Joint Genome Institute"/>
            <person name="Lucas S."/>
            <person name="Copeland A."/>
            <person name="Lapidus A."/>
            <person name="Glavina del Rio T."/>
            <person name="Dalin E."/>
            <person name="Tice H."/>
            <person name="Bruce D."/>
            <person name="Goodwin L."/>
            <person name="Pitluck S."/>
            <person name="Lowry S."/>
            <person name="Larimer F."/>
            <person name="Land M."/>
            <person name="Hauser L."/>
            <person name="Kyrpides N."/>
            <person name="Lykidis A."/>
            <person name="Young M."/>
            <person name="Greenblatt C."/>
        </authorList>
    </citation>
    <scope>NUCLEOTIDE SEQUENCE</scope>
    <source>
        <strain evidence="2">NCTC 2665</strain>
    </source>
</reference>
<proteinExistence type="predicted"/>
<gene>
    <name evidence="2" type="ordered locus">Mlut_22540</name>
    <name evidence="3" type="ORF">NCTC2665_00926</name>
</gene>
<dbReference type="STRING" id="465515.Mlut_22540"/>
<protein>
    <submittedName>
        <fullName evidence="2">Uncharacterized protein</fullName>
    </submittedName>
</protein>
<dbReference type="EMBL" id="CP001628">
    <property type="protein sequence ID" value="ACS31721.1"/>
    <property type="molecule type" value="Genomic_DNA"/>
</dbReference>
<sequence length="62" mass="6140">MDRQDTQDTLAGARPTDHAALAADAPAETAPAPAEAPPAFTFLTADPATGGDAAACRLDGTC</sequence>
<feature type="region of interest" description="Disordered" evidence="1">
    <location>
        <begin position="1"/>
        <end position="38"/>
    </location>
</feature>
<accession>C5C7N3</accession>
<dbReference type="HOGENOM" id="CLU_2899186_0_0_11"/>
<organism evidence="2 4">
    <name type="scientific">Micrococcus luteus (strain ATCC 4698 / DSM 20030 / JCM 1464 / CCM 169 / CCUG 5858 / IAM 1056 / NBRC 3333 / NCIMB 9278 / NCTC 2665 / VKM Ac-2230)</name>
    <name type="common">Micrococcus lysodeikticus</name>
    <dbReference type="NCBI Taxonomy" id="465515"/>
    <lineage>
        <taxon>Bacteria</taxon>
        <taxon>Bacillati</taxon>
        <taxon>Actinomycetota</taxon>
        <taxon>Actinomycetes</taxon>
        <taxon>Micrococcales</taxon>
        <taxon>Micrococcaceae</taxon>
        <taxon>Micrococcus</taxon>
    </lineage>
</organism>
<evidence type="ECO:0000313" key="3">
    <source>
        <dbReference type="EMBL" id="SQG48152.1"/>
    </source>
</evidence>
<keyword evidence="4" id="KW-1185">Reference proteome</keyword>
<evidence type="ECO:0000313" key="5">
    <source>
        <dbReference type="Proteomes" id="UP000248985"/>
    </source>
</evidence>
<dbReference type="Proteomes" id="UP000248985">
    <property type="component" value="Chromosome 1"/>
</dbReference>
<evidence type="ECO:0000256" key="1">
    <source>
        <dbReference type="SAM" id="MobiDB-lite"/>
    </source>
</evidence>
<reference evidence="3 5" key="3">
    <citation type="submission" date="2018-06" db="EMBL/GenBank/DDBJ databases">
        <authorList>
            <consortium name="Pathogen Informatics"/>
            <person name="Doyle S."/>
        </authorList>
    </citation>
    <scope>NUCLEOTIDE SEQUENCE [LARGE SCALE GENOMIC DNA]</scope>
    <source>
        <strain evidence="3 5">NCTC2665</strain>
    </source>
</reference>
<dbReference type="RefSeq" id="WP_010079864.1">
    <property type="nucleotide sequence ID" value="NC_012803.1"/>
</dbReference>
<dbReference type="EnsemblBacteria" id="ACS31721">
    <property type="protein sequence ID" value="ACS31721"/>
    <property type="gene ID" value="Mlut_22540"/>
</dbReference>
<dbReference type="KEGG" id="mlu:Mlut_22540"/>
<evidence type="ECO:0000313" key="2">
    <source>
        <dbReference type="EMBL" id="ACS31721.1"/>
    </source>
</evidence>
<evidence type="ECO:0000313" key="4">
    <source>
        <dbReference type="Proteomes" id="UP000000738"/>
    </source>
</evidence>
<feature type="compositionally biased region" description="Low complexity" evidence="1">
    <location>
        <begin position="18"/>
        <end position="38"/>
    </location>
</feature>
<reference evidence="4" key="2">
    <citation type="journal article" date="2010" name="J. Bacteriol.">
        <title>Genome sequence of the Fleming strain of Micrococcus luteus, a simple free-living actinobacterium.</title>
        <authorList>
            <person name="Young M."/>
            <person name="Artsatbanov V."/>
            <person name="Beller H.R."/>
            <person name="Chandra G."/>
            <person name="Chater K.F."/>
            <person name="Dover L.G."/>
            <person name="Goh E.B."/>
            <person name="Kahan T."/>
            <person name="Kaprelyants A.S."/>
            <person name="Kyrpides N."/>
            <person name="Lapidus A."/>
            <person name="Lowry S.R."/>
            <person name="Lykidis A."/>
            <person name="Mahillon J."/>
            <person name="Markowitz V."/>
            <person name="Mavromatis K."/>
            <person name="Mukamolova G.V."/>
            <person name="Oren A."/>
            <person name="Rokem J.S."/>
            <person name="Smith M.C."/>
            <person name="Young D.I."/>
            <person name="Greenblatt C.L."/>
        </authorList>
    </citation>
    <scope>NUCLEOTIDE SEQUENCE [LARGE SCALE GENOMIC DNA]</scope>
    <source>
        <strain evidence="4">ATCC 4698 / DSM 20030 / JCM 1464 / NBRC 3333 / NCIMB 9278 / NCTC 2665 / VKM Ac-2230</strain>
    </source>
</reference>
<dbReference type="AlphaFoldDB" id="C5C7N3"/>